<dbReference type="PANTHER" id="PTHR11219:SF69">
    <property type="entry name" value="TENEURIN-A"/>
    <property type="match status" value="1"/>
</dbReference>
<dbReference type="OrthoDB" id="442731at2759"/>
<keyword evidence="7" id="KW-0677">Repeat</keyword>
<evidence type="ECO:0000259" key="14">
    <source>
        <dbReference type="PROSITE" id="PS50026"/>
    </source>
</evidence>
<keyword evidence="8 13" id="KW-1133">Transmembrane helix</keyword>
<dbReference type="GO" id="GO:0008045">
    <property type="term" value="P:motor neuron axon guidance"/>
    <property type="evidence" value="ECO:0007669"/>
    <property type="project" value="TreeGrafter"/>
</dbReference>
<dbReference type="InterPro" id="IPR000742">
    <property type="entry name" value="EGF"/>
</dbReference>
<evidence type="ECO:0000256" key="6">
    <source>
        <dbReference type="ARBA" id="ARBA00022692"/>
    </source>
</evidence>
<dbReference type="Pfam" id="PF15636">
    <property type="entry name" value="Tox-GHH"/>
    <property type="match status" value="1"/>
</dbReference>
<reference evidence="15 16" key="1">
    <citation type="submission" date="2020-08" db="EMBL/GenBank/DDBJ databases">
        <authorList>
            <person name="Hejnol A."/>
        </authorList>
    </citation>
    <scope>NUCLEOTIDE SEQUENCE [LARGE SCALE GENOMIC DNA]</scope>
</reference>
<evidence type="ECO:0000256" key="3">
    <source>
        <dbReference type="ARBA" id="ARBA00009385"/>
    </source>
</evidence>
<comment type="caution">
    <text evidence="15">The sequence shown here is derived from an EMBL/GenBank/DDBJ whole genome shotgun (WGS) entry which is preliminary data.</text>
</comment>
<dbReference type="InterPro" id="IPR028916">
    <property type="entry name" value="Tox-GHH_dom"/>
</dbReference>
<dbReference type="InterPro" id="IPR051216">
    <property type="entry name" value="Teneurin"/>
</dbReference>
<dbReference type="PROSITE" id="PS00022">
    <property type="entry name" value="EGF_1"/>
    <property type="match status" value="4"/>
</dbReference>
<dbReference type="FunFam" id="2.10.25.10:FF:000013">
    <property type="entry name" value="Teneurin transmembrane protein 4"/>
    <property type="match status" value="1"/>
</dbReference>
<feature type="disulfide bond" evidence="11">
    <location>
        <begin position="696"/>
        <end position="713"/>
    </location>
</feature>
<feature type="region of interest" description="Disordered" evidence="12">
    <location>
        <begin position="40"/>
        <end position="136"/>
    </location>
</feature>
<feature type="domain" description="EGF-like" evidence="14">
    <location>
        <begin position="688"/>
        <end position="725"/>
    </location>
</feature>
<dbReference type="PROSITE" id="PS50026">
    <property type="entry name" value="EGF_3"/>
    <property type="match status" value="4"/>
</dbReference>
<evidence type="ECO:0000256" key="7">
    <source>
        <dbReference type="ARBA" id="ARBA00022737"/>
    </source>
</evidence>
<evidence type="ECO:0000256" key="11">
    <source>
        <dbReference type="PROSITE-ProRule" id="PRU00076"/>
    </source>
</evidence>
<evidence type="ECO:0000256" key="1">
    <source>
        <dbReference type="ARBA" id="ARBA00004167"/>
    </source>
</evidence>
<feature type="compositionally biased region" description="Basic and acidic residues" evidence="12">
    <location>
        <begin position="124"/>
        <end position="135"/>
    </location>
</feature>
<accession>A0A7I8VXU6</accession>
<dbReference type="Pfam" id="PF25021">
    <property type="entry name" value="TEN_NHL"/>
    <property type="match status" value="1"/>
</dbReference>
<evidence type="ECO:0000256" key="13">
    <source>
        <dbReference type="SAM" id="Phobius"/>
    </source>
</evidence>
<feature type="disulfide bond" evidence="11">
    <location>
        <begin position="715"/>
        <end position="724"/>
    </location>
</feature>
<dbReference type="GO" id="GO:0005886">
    <property type="term" value="C:plasma membrane"/>
    <property type="evidence" value="ECO:0007669"/>
    <property type="project" value="UniProtKB-SubCell"/>
</dbReference>
<dbReference type="PROSITE" id="PS01186">
    <property type="entry name" value="EGF_2"/>
    <property type="match status" value="3"/>
</dbReference>
<keyword evidence="16" id="KW-1185">Reference proteome</keyword>
<feature type="domain" description="EGF-like" evidence="14">
    <location>
        <begin position="524"/>
        <end position="556"/>
    </location>
</feature>
<evidence type="ECO:0000256" key="9">
    <source>
        <dbReference type="ARBA" id="ARBA00023136"/>
    </source>
</evidence>
<dbReference type="PANTHER" id="PTHR11219">
    <property type="entry name" value="TENEURIN AND N-ACETYLGLUCOSAMINE-1-PHOSPHODIESTER ALPHA-N-ACETYLGLUCOSAMINIDASE"/>
    <property type="match status" value="1"/>
</dbReference>
<evidence type="ECO:0000313" key="15">
    <source>
        <dbReference type="EMBL" id="CAD5120334.1"/>
    </source>
</evidence>
<dbReference type="Pfam" id="PF25020">
    <property type="entry name" value="TTR_TEN1-4"/>
    <property type="match status" value="1"/>
</dbReference>
<dbReference type="InterPro" id="IPR056820">
    <property type="entry name" value="TEN_TTR-like"/>
</dbReference>
<feature type="disulfide bond" evidence="11">
    <location>
        <begin position="481"/>
        <end position="490"/>
    </location>
</feature>
<feature type="disulfide bond" evidence="11">
    <location>
        <begin position="692"/>
        <end position="702"/>
    </location>
</feature>
<dbReference type="Gene3D" id="2.180.10.10">
    <property type="entry name" value="RHS repeat-associated core"/>
    <property type="match status" value="1"/>
</dbReference>
<feature type="transmembrane region" description="Helical" evidence="13">
    <location>
        <begin position="301"/>
        <end position="322"/>
    </location>
</feature>
<feature type="domain" description="EGF-like" evidence="14">
    <location>
        <begin position="459"/>
        <end position="491"/>
    </location>
</feature>
<protein>
    <submittedName>
        <fullName evidence="15">DgyrCDS8908</fullName>
    </submittedName>
</protein>
<feature type="domain" description="EGF-like" evidence="14">
    <location>
        <begin position="583"/>
        <end position="624"/>
    </location>
</feature>
<dbReference type="Pfam" id="PF25024">
    <property type="entry name" value="EGF_TEN"/>
    <property type="match status" value="1"/>
</dbReference>
<keyword evidence="9 13" id="KW-0472">Membrane</keyword>
<feature type="disulfide bond" evidence="11">
    <location>
        <begin position="614"/>
        <end position="623"/>
    </location>
</feature>
<evidence type="ECO:0000256" key="4">
    <source>
        <dbReference type="ARBA" id="ARBA00022475"/>
    </source>
</evidence>
<keyword evidence="10 11" id="KW-1015">Disulfide bond</keyword>
<dbReference type="InterPro" id="IPR056822">
    <property type="entry name" value="TEN_NHL"/>
</dbReference>
<dbReference type="EMBL" id="CAJFCJ010000012">
    <property type="protein sequence ID" value="CAD5120334.1"/>
    <property type="molecule type" value="Genomic_DNA"/>
</dbReference>
<evidence type="ECO:0000313" key="16">
    <source>
        <dbReference type="Proteomes" id="UP000549394"/>
    </source>
</evidence>
<comment type="subcellular location">
    <subcellularLocation>
        <location evidence="2">Cell membrane</location>
    </subcellularLocation>
    <subcellularLocation>
        <location evidence="1">Membrane</location>
        <topology evidence="1">Single-pass membrane protein</topology>
    </subcellularLocation>
</comment>
<dbReference type="SMART" id="SM00181">
    <property type="entry name" value="EGF"/>
    <property type="match status" value="8"/>
</dbReference>
<dbReference type="InterPro" id="IPR057629">
    <property type="entry name" value="Teneurin1-4_GBD"/>
</dbReference>
<dbReference type="Gene3D" id="2.120.10.30">
    <property type="entry name" value="TolB, C-terminal domain"/>
    <property type="match status" value="2"/>
</dbReference>
<name>A0A7I8VXU6_9ANNE</name>
<evidence type="ECO:0000256" key="5">
    <source>
        <dbReference type="ARBA" id="ARBA00022536"/>
    </source>
</evidence>
<dbReference type="Gene3D" id="2.10.25.10">
    <property type="entry name" value="Laminin"/>
    <property type="match status" value="4"/>
</dbReference>
<gene>
    <name evidence="15" type="ORF">DGYR_LOCUS8443</name>
</gene>
<proteinExistence type="inferred from homology"/>
<evidence type="ECO:0000256" key="10">
    <source>
        <dbReference type="ARBA" id="ARBA00023157"/>
    </source>
</evidence>
<comment type="similarity">
    <text evidence="3">Belongs to the tenascin family. Teneurin subfamily.</text>
</comment>
<evidence type="ECO:0000256" key="12">
    <source>
        <dbReference type="SAM" id="MobiDB-lite"/>
    </source>
</evidence>
<keyword evidence="4" id="KW-1003">Cell membrane</keyword>
<keyword evidence="5 11" id="KW-0245">EGF-like domain</keyword>
<evidence type="ECO:0000256" key="8">
    <source>
        <dbReference type="ARBA" id="ARBA00022989"/>
    </source>
</evidence>
<dbReference type="InterPro" id="IPR011042">
    <property type="entry name" value="6-blade_b-propeller_TolB-like"/>
</dbReference>
<keyword evidence="6 13" id="KW-0812">Transmembrane</keyword>
<dbReference type="Proteomes" id="UP000549394">
    <property type="component" value="Unassembled WGS sequence"/>
</dbReference>
<evidence type="ECO:0000256" key="2">
    <source>
        <dbReference type="ARBA" id="ARBA00004236"/>
    </source>
</evidence>
<organism evidence="15 16">
    <name type="scientific">Dimorphilus gyrociliatus</name>
    <dbReference type="NCBI Taxonomy" id="2664684"/>
    <lineage>
        <taxon>Eukaryota</taxon>
        <taxon>Metazoa</taxon>
        <taxon>Spiralia</taxon>
        <taxon>Lophotrochozoa</taxon>
        <taxon>Annelida</taxon>
        <taxon>Polychaeta</taxon>
        <taxon>Polychaeta incertae sedis</taxon>
        <taxon>Dinophilidae</taxon>
        <taxon>Dimorphilus</taxon>
    </lineage>
</organism>
<sequence length="2740" mass="313680">MDSEAFRMSRLNRPISGYITNVPCDCPIQGSLTRDEHHISPIEADQLPSKRDFTDRAFSYNSGSDGETDDHLTSPSDEPPPPAPGTLYTPVSESETENDPSERSTLPVKNRRSDTLRSTTTENHYSRISEAETMPRGRINIGEETIGPDVPPRFPTLHTNHIAGGDHHYIRQDASGTVFIPQPGMMTMNIPRTNIRQRNGASPATNFNDINSPALFNDCSPDRLKVQGKDADVSSDSYWARQNAAHLNIPPLPVGSYPPSNSGVAPAHAAADIYSRFSSDYSRMKRESVLRCCLEKCSWKITTILFVLLFIFTLGTAVYFIAQPTEPIERREPEKISLMNGKRMSVTLKPHSFIVNEFRIHADRHYMFNFSLPRYSVLGIFLRRGDTPSFVQYDEIFRVYGIFTDRAKRSISNKEVMKDTGDDRFYTFLHSGLWYMMIYNDGKADVDFSFEGKVYRMKGGRNCPGNCNGRGKCYENGDCACYNGWRGVDCSVEPCPILCSNRGVYIRGRCECKEGYKGNECEYSINQCEVPNCNGYGKCQGGKCVCHPGRTGKHCELGTCSDPNCSGNGVCVNSTCYCNAGFSGDKCEYEGNVCPQAYCKYRGYVGSNRPLCTCNSGYYGTQCEFEQCSITCGPHAECHGKVCKCHEGWSGTFCNHRTCDARCERDNHGICMNGTCVCNVGFHGTLCTFDDCRLNCNGHGKCEKNSNGEGYTCLCQRGFGGKYCHIEEETSHDKCHDGKDNDGDGLTDCQDPDCSRRELTAPCKTFNPSQYRPFDLYLLRPQFVPTSFYERFKFLLADGKLQNIATWTMPQKRMSLLKGRVLMHNDVPVFGINVSISGQPFWGWTLTDSGKSNYNEGGVFHMLVSGGGSLEIKFEHFPPSGEKPVFKTKTVRVMVPWNDVVNIGNVYIELVKKEPKKKKSDCTVRHDRRLLHPVIVYSWINSYNGGCKEGCLFPLSNTHKQVIPILDTPLSLVYVSSNANNFESKLTVKVTDSYVPEDLQEIRLILDVEDWREHGVIEALPHQTFTFYLKRQQTALMIQYSYGNVLAKISIGYIYRSCTQPQWHHLTSKITTASALTSKIYKWNLNIHHFYSIANNILFKGDGTLIDFTERPRILVDIFKGRKCKRKKKACRLRSPRSLASDGNGNVYVSDERFIWKFDDKDGYELHMDFIRFNPSYLHYIAVDPTTNYLIVSDPRSRAVVKQETPDPKENGFNMNKIAGGGGKCIPGQPDECGEGGYSGRSSLQHPKGVAVNKHGEVYIADGAVVRKIDKNRNIHTVVGTIGLPTKLKKFPCNGTIPAREVTLWDPSSIVISPVDDSLHILDGNVVYRLSEDGYLSIIAGRPHHCPPITKREQYIDIEYTEPYPAFDAILYEPRDIAFDYNGQLYILESDGKKINRVRIVTSDGFIKLFAGRVSECDCSKERCNCNEHLGVSALDALLNSPSSITVTPDNTLYISDTGNGKILKVVSQVPKLEENKFNFKSVDFYKAKKIYRIMDSETKEMYVFKDNGHHLLTIDLLTGEVKYKFKIDYRGDLRQVISNGTDDSKFNVTVDRKLYQNRGDECLLVNNQCYKLGKDGSKQLKKFTYPNGQAYQFEFNLEYQLLSKVEPHGELTFFEYDQNNHLKSVVGPTGDVIELKQDDLSDLSTYDLYVTGMNSIKWRINDGSITYSLQDSTAKNIIRRVNDETYVVIHANRLVSVVEMTPRYLSTTEQTIQERRKLIIPKEVGKLELDFTKVLLRYIDLDNRERSSSGNTNNFGSYWNFNLNSTTGSDAPIPPYRYFGTSLKLNNMEFLRILFKTDKNRPQEIYYKSLGTKRPSEKLFTIEKLPGGLPVKFIPRFSPKSLNHIVIHYTASGKLSSWAEKKNTFEVRNISFVYDDQDRLTKTLINRRAEYDYRYHKGHKVPRTIERSSGRQFHVKMDDKGFIKEIISQSLAHNRFHKVLSPNLHRLVYQRHRNERVLFDFDAFGRCKYIRLPSNERRISYNFLTDGRLLEEKFDMTSVKYMYQSHSNELASIHLENGIEDQGKVSLNYFGDIVINLHRIEFQNEEVKSIEFNYKRDDLLRVTEISGHIGERIFTTLTYKYNDYGDVEYINSNYFRKTSDSVDVVGVSRILIEKKHDLFNKMEEVTVMFGKRKVSNIIVKRDARGRPIRQEKYRHSSGGGMQFVQEYAYKDEAIKVYKEQSRDILSYNFNFEENGGFVMKNDLKGNQQEFRMNVTGEVLSMKVKGTETTFHYDIDGYCIYSKSKKQKIVFEWSAKAQILRITDHSFDIRYVYDGLGRLTARIKESRVIQFFYSDLTNPGRVTHIYDNKVGKSVFIYDRNGRLTVIIQRNRTYAVILDGFDNVAAIYDAETGEEVVRANYDPLGRIKIDGQFEFYLGYRGGIHEIENNYVVLLNGRILHTIHGMYLAPDYQAFIKQSHKVLTHPEMLYLYLPIFPDLIDLQPPTDPKWWLNTFAFNVDNFIHKVGADGSLNSILDYRTSLIPTVKHTLSASTTVEASYRERERIILNELSPFLKPNLYYKDLLFTPLTSKHGYPLGEGMLLAVRPNLDVRLKSCKPLISKENKKLMEKMTRVFNHTKKIDGVYTKFGKDYHYFAYQASDKVGSMISQGLKRTEDLGNVSLKIEDVVEANYNVRKSHTDLTVIRLDNHQTTFKVRDGMSYLEIKDKIKMEYEEYAIRRAWKMEKERAELGMRTRAKWTNKQMKELREGENVQSAKIAWRWAVDPQAYDDPNNIIFDFVEES</sequence>
<dbReference type="Pfam" id="PF23093">
    <property type="entry name" value="GBD_Tenm3"/>
    <property type="match status" value="1"/>
</dbReference>
<comment type="caution">
    <text evidence="11">Lacks conserved residue(s) required for the propagation of feature annotation.</text>
</comment>
<dbReference type="InterPro" id="IPR056823">
    <property type="entry name" value="TEN-like_YD-shell"/>
</dbReference>
<feature type="disulfide bond" evidence="11">
    <location>
        <begin position="546"/>
        <end position="555"/>
    </location>
</feature>
<feature type="disulfide bond" evidence="11">
    <location>
        <begin position="463"/>
        <end position="473"/>
    </location>
</feature>
<dbReference type="Pfam" id="PF25023">
    <property type="entry name" value="TEN_YD-shell"/>
    <property type="match status" value="1"/>
</dbReference>
<dbReference type="SUPFAM" id="SSF101898">
    <property type="entry name" value="NHL repeat"/>
    <property type="match status" value="1"/>
</dbReference>